<dbReference type="Gene3D" id="3.90.70.10">
    <property type="entry name" value="Cysteine proteinases"/>
    <property type="match status" value="1"/>
</dbReference>
<dbReference type="InterPro" id="IPR039564">
    <property type="entry name" value="Peptidase_C39-like"/>
</dbReference>
<feature type="non-terminal residue" evidence="2">
    <location>
        <position position="192"/>
    </location>
</feature>
<dbReference type="InterPro" id="IPR038765">
    <property type="entry name" value="Papain-like_cys_pep_sf"/>
</dbReference>
<dbReference type="Pfam" id="PF13529">
    <property type="entry name" value="Peptidase_C39_2"/>
    <property type="match status" value="1"/>
</dbReference>
<feature type="domain" description="Peptidase C39-like" evidence="1">
    <location>
        <begin position="7"/>
        <end position="138"/>
    </location>
</feature>
<dbReference type="AlphaFoldDB" id="X1BQD3"/>
<protein>
    <recommendedName>
        <fullName evidence="1">Peptidase C39-like domain-containing protein</fullName>
    </recommendedName>
</protein>
<evidence type="ECO:0000259" key="1">
    <source>
        <dbReference type="Pfam" id="PF13529"/>
    </source>
</evidence>
<sequence length="192" mass="21867">MGTLISSVPYKSQYDDDAVEFRNDCGPASVAMILHAFGIKVSTDNVYRKTGATANRYVSVGQLIRAGLSYKVPFDYFYGWSLEQLQDTLRKGHAIITLVHYGAWSQLNPGISTQNKFKGPHFVVVIGFDEKHIFVNDPLWRGTRRSEGYRRAWTHEQFMAAWESNHLDGNRERSGILSRRTLPTDKYGKSDE</sequence>
<gene>
    <name evidence="2" type="ORF">S01H4_22296</name>
</gene>
<dbReference type="EMBL" id="BART01010194">
    <property type="protein sequence ID" value="GAG86338.1"/>
    <property type="molecule type" value="Genomic_DNA"/>
</dbReference>
<dbReference type="SUPFAM" id="SSF54001">
    <property type="entry name" value="Cysteine proteinases"/>
    <property type="match status" value="1"/>
</dbReference>
<accession>X1BQD3</accession>
<evidence type="ECO:0000313" key="2">
    <source>
        <dbReference type="EMBL" id="GAG86338.1"/>
    </source>
</evidence>
<name>X1BQD3_9ZZZZ</name>
<comment type="caution">
    <text evidence="2">The sequence shown here is derived from an EMBL/GenBank/DDBJ whole genome shotgun (WGS) entry which is preliminary data.</text>
</comment>
<organism evidence="2">
    <name type="scientific">marine sediment metagenome</name>
    <dbReference type="NCBI Taxonomy" id="412755"/>
    <lineage>
        <taxon>unclassified sequences</taxon>
        <taxon>metagenomes</taxon>
        <taxon>ecological metagenomes</taxon>
    </lineage>
</organism>
<proteinExistence type="predicted"/>
<reference evidence="2" key="1">
    <citation type="journal article" date="2014" name="Front. Microbiol.">
        <title>High frequency of phylogenetically diverse reductive dehalogenase-homologous genes in deep subseafloor sedimentary metagenomes.</title>
        <authorList>
            <person name="Kawai M."/>
            <person name="Futagami T."/>
            <person name="Toyoda A."/>
            <person name="Takaki Y."/>
            <person name="Nishi S."/>
            <person name="Hori S."/>
            <person name="Arai W."/>
            <person name="Tsubouchi T."/>
            <person name="Morono Y."/>
            <person name="Uchiyama I."/>
            <person name="Ito T."/>
            <person name="Fujiyama A."/>
            <person name="Inagaki F."/>
            <person name="Takami H."/>
        </authorList>
    </citation>
    <scope>NUCLEOTIDE SEQUENCE</scope>
    <source>
        <strain evidence="2">Expedition CK06-06</strain>
    </source>
</reference>